<keyword evidence="4" id="KW-0808">Transferase</keyword>
<keyword evidence="6" id="KW-0012">Acyltransferase</keyword>
<name>A0A1D3CX60_9EIME</name>
<dbReference type="Gene3D" id="3.40.630.30">
    <property type="match status" value="1"/>
</dbReference>
<reference evidence="8 9" key="1">
    <citation type="journal article" date="2016" name="BMC Genomics">
        <title>Comparative genomics reveals Cyclospora cayetanensis possesses coccidia-like metabolism and invasion components but unique surface antigens.</title>
        <authorList>
            <person name="Liu S."/>
            <person name="Wang L."/>
            <person name="Zheng H."/>
            <person name="Xu Z."/>
            <person name="Roellig D.M."/>
            <person name="Li N."/>
            <person name="Frace M.A."/>
            <person name="Tang K."/>
            <person name="Arrowood M.J."/>
            <person name="Moss D.M."/>
            <person name="Zhang L."/>
            <person name="Feng Y."/>
            <person name="Xiao L."/>
        </authorList>
    </citation>
    <scope>NUCLEOTIDE SEQUENCE [LARGE SCALE GENOMIC DNA]</scope>
    <source>
        <strain evidence="8 9">CHN_HEN01</strain>
    </source>
</reference>
<evidence type="ECO:0000256" key="1">
    <source>
        <dbReference type="ARBA" id="ARBA00004123"/>
    </source>
</evidence>
<dbReference type="GO" id="GO:0005737">
    <property type="term" value="C:cytoplasm"/>
    <property type="evidence" value="ECO:0007669"/>
    <property type="project" value="UniProtKB-SubCell"/>
</dbReference>
<evidence type="ECO:0000256" key="7">
    <source>
        <dbReference type="SAM" id="MobiDB-lite"/>
    </source>
</evidence>
<dbReference type="GO" id="GO:0010485">
    <property type="term" value="F:histone H4 acetyltransferase activity"/>
    <property type="evidence" value="ECO:0007669"/>
    <property type="project" value="InterPro"/>
</dbReference>
<feature type="region of interest" description="Disordered" evidence="7">
    <location>
        <begin position="290"/>
        <end position="313"/>
    </location>
</feature>
<sequence>MGSSPRSHGSKDARLLGAKAQSHAKEKKLKRLLQDAAEAAAKAAVQQATLRLPLLERGQTSFVCRKGCMDELECVVFECGSTGLQQPESGYGEGLLQRLFALTKENMELMYKQSRFLGVGWEDEKKEDELRHPDAQFWIIFQGSAATRTPCRLDTLSFAVSIAKRQIEESQPVVYLYELQTKSAYQSRSVGRRLMLLLEVSVRKLNAKLQHLRFDCKAHKVKEVASAAGDASEAARATPEALLPIHLKKIMCTVLRCNVRATAFYKESCKYSSDETCPYWLLQQERQQQLLPEGSESEQEEPEYEILKREVVA</sequence>
<dbReference type="InParanoid" id="A0A1D3CX60"/>
<dbReference type="Proteomes" id="UP000095192">
    <property type="component" value="Unassembled WGS sequence"/>
</dbReference>
<evidence type="ECO:0000256" key="3">
    <source>
        <dbReference type="ARBA" id="ARBA00022490"/>
    </source>
</evidence>
<evidence type="ECO:0000313" key="8">
    <source>
        <dbReference type="EMBL" id="OEH75768.1"/>
    </source>
</evidence>
<dbReference type="InterPro" id="IPR039949">
    <property type="entry name" value="NAA40"/>
</dbReference>
<feature type="compositionally biased region" description="Acidic residues" evidence="7">
    <location>
        <begin position="295"/>
        <end position="304"/>
    </location>
</feature>
<evidence type="ECO:0000313" key="9">
    <source>
        <dbReference type="Proteomes" id="UP000095192"/>
    </source>
</evidence>
<comment type="caution">
    <text evidence="8">The sequence shown here is derived from an EMBL/GenBank/DDBJ whole genome shotgun (WGS) entry which is preliminary data.</text>
</comment>
<dbReference type="GO" id="GO:0005634">
    <property type="term" value="C:nucleus"/>
    <property type="evidence" value="ECO:0007669"/>
    <property type="project" value="UniProtKB-SubCell"/>
</dbReference>
<gene>
    <name evidence="8" type="ORF">cyc_08074</name>
</gene>
<dbReference type="GO" id="GO:1990189">
    <property type="term" value="F:protein N-terminal-serine acetyltransferase activity"/>
    <property type="evidence" value="ECO:0007669"/>
    <property type="project" value="TreeGrafter"/>
</dbReference>
<evidence type="ECO:0000256" key="2">
    <source>
        <dbReference type="ARBA" id="ARBA00004496"/>
    </source>
</evidence>
<keyword evidence="5" id="KW-0539">Nucleus</keyword>
<dbReference type="VEuPathDB" id="ToxoDB:cyc_08074"/>
<dbReference type="PANTHER" id="PTHR20531:SF1">
    <property type="entry name" value="N-ALPHA-ACETYLTRANSFERASE 40"/>
    <property type="match status" value="1"/>
</dbReference>
<dbReference type="PANTHER" id="PTHR20531">
    <property type="entry name" value="N-ALPHA-ACETYLTRANSFERASE 40"/>
    <property type="match status" value="1"/>
</dbReference>
<proteinExistence type="predicted"/>
<evidence type="ECO:0000256" key="4">
    <source>
        <dbReference type="ARBA" id="ARBA00022679"/>
    </source>
</evidence>
<comment type="subcellular location">
    <subcellularLocation>
        <location evidence="2">Cytoplasm</location>
    </subcellularLocation>
    <subcellularLocation>
        <location evidence="1">Nucleus</location>
    </subcellularLocation>
</comment>
<keyword evidence="9" id="KW-1185">Reference proteome</keyword>
<organism evidence="8 9">
    <name type="scientific">Cyclospora cayetanensis</name>
    <dbReference type="NCBI Taxonomy" id="88456"/>
    <lineage>
        <taxon>Eukaryota</taxon>
        <taxon>Sar</taxon>
        <taxon>Alveolata</taxon>
        <taxon>Apicomplexa</taxon>
        <taxon>Conoidasida</taxon>
        <taxon>Coccidia</taxon>
        <taxon>Eucoccidiorida</taxon>
        <taxon>Eimeriorina</taxon>
        <taxon>Eimeriidae</taxon>
        <taxon>Cyclospora</taxon>
    </lineage>
</organism>
<evidence type="ECO:0000256" key="6">
    <source>
        <dbReference type="ARBA" id="ARBA00023315"/>
    </source>
</evidence>
<evidence type="ECO:0000256" key="5">
    <source>
        <dbReference type="ARBA" id="ARBA00023242"/>
    </source>
</evidence>
<accession>A0A1D3CX60</accession>
<dbReference type="EMBL" id="JROU02001639">
    <property type="protein sequence ID" value="OEH75768.1"/>
    <property type="molecule type" value="Genomic_DNA"/>
</dbReference>
<dbReference type="AlphaFoldDB" id="A0A1D3CX60"/>
<dbReference type="GO" id="GO:0043998">
    <property type="term" value="F:histone H2A acetyltransferase activity"/>
    <property type="evidence" value="ECO:0007669"/>
    <property type="project" value="InterPro"/>
</dbReference>
<keyword evidence="3" id="KW-0963">Cytoplasm</keyword>
<feature type="region of interest" description="Disordered" evidence="7">
    <location>
        <begin position="1"/>
        <end position="21"/>
    </location>
</feature>
<protein>
    <submittedName>
        <fullName evidence="8">GNAT family protein</fullName>
    </submittedName>
</protein>